<evidence type="ECO:0000313" key="8">
    <source>
        <dbReference type="Proteomes" id="UP000031972"/>
    </source>
</evidence>
<dbReference type="CDD" id="cd06171">
    <property type="entry name" value="Sigma70_r4"/>
    <property type="match status" value="1"/>
</dbReference>
<protein>
    <recommendedName>
        <fullName evidence="9">RNA polymerase sigma factor SigY</fullName>
    </recommendedName>
</protein>
<dbReference type="GO" id="GO:0006352">
    <property type="term" value="P:DNA-templated transcription initiation"/>
    <property type="evidence" value="ECO:0007669"/>
    <property type="project" value="InterPro"/>
</dbReference>
<name>A0A0C2W9E0_9BACL</name>
<dbReference type="InterPro" id="IPR007627">
    <property type="entry name" value="RNA_pol_sigma70_r2"/>
</dbReference>
<evidence type="ECO:0000313" key="7">
    <source>
        <dbReference type="EMBL" id="KIL53206.1"/>
    </source>
</evidence>
<dbReference type="GO" id="GO:0016987">
    <property type="term" value="F:sigma factor activity"/>
    <property type="evidence" value="ECO:0007669"/>
    <property type="project" value="UniProtKB-KW"/>
</dbReference>
<proteinExistence type="inferred from homology"/>
<evidence type="ECO:0000256" key="4">
    <source>
        <dbReference type="ARBA" id="ARBA00023163"/>
    </source>
</evidence>
<dbReference type="Pfam" id="PF08281">
    <property type="entry name" value="Sigma70_r4_2"/>
    <property type="match status" value="1"/>
</dbReference>
<dbReference type="PATRIC" id="fig|220754.4.peg.545"/>
<keyword evidence="4" id="KW-0804">Transcription</keyword>
<dbReference type="Gene3D" id="1.10.10.10">
    <property type="entry name" value="Winged helix-like DNA-binding domain superfamily/Winged helix DNA-binding domain"/>
    <property type="match status" value="1"/>
</dbReference>
<accession>A0A0C2W9E0</accession>
<dbReference type="InterPro" id="IPR039425">
    <property type="entry name" value="RNA_pol_sigma-70-like"/>
</dbReference>
<dbReference type="PANTHER" id="PTHR43133:SF60">
    <property type="entry name" value="RNA POLYMERASE SIGMA FACTOR SIGV"/>
    <property type="match status" value="1"/>
</dbReference>
<dbReference type="NCBIfam" id="TIGR02937">
    <property type="entry name" value="sigma70-ECF"/>
    <property type="match status" value="1"/>
</dbReference>
<comment type="caution">
    <text evidence="7">The sequence shown here is derived from an EMBL/GenBank/DDBJ whole genome shotgun (WGS) entry which is preliminary data.</text>
</comment>
<feature type="domain" description="RNA polymerase sigma-70 region 2" evidence="5">
    <location>
        <begin position="24"/>
        <end position="91"/>
    </location>
</feature>
<keyword evidence="2" id="KW-0805">Transcription regulation</keyword>
<evidence type="ECO:0000259" key="6">
    <source>
        <dbReference type="Pfam" id="PF08281"/>
    </source>
</evidence>
<evidence type="ECO:0000259" key="5">
    <source>
        <dbReference type="Pfam" id="PF04542"/>
    </source>
</evidence>
<keyword evidence="8" id="KW-1185">Reference proteome</keyword>
<evidence type="ECO:0000256" key="3">
    <source>
        <dbReference type="ARBA" id="ARBA00023082"/>
    </source>
</evidence>
<dbReference type="InterPro" id="IPR036388">
    <property type="entry name" value="WH-like_DNA-bd_sf"/>
</dbReference>
<reference evidence="7 8" key="1">
    <citation type="submission" date="2015-01" db="EMBL/GenBank/DDBJ databases">
        <title>Jeotgalibacillus campisalis genome sequencing.</title>
        <authorList>
            <person name="Goh K.M."/>
            <person name="Chan K.-G."/>
            <person name="Yaakop A.S."/>
            <person name="Ee R."/>
            <person name="Gan H.M."/>
            <person name="Chan C.S."/>
        </authorList>
    </citation>
    <scope>NUCLEOTIDE SEQUENCE [LARGE SCALE GENOMIC DNA]</scope>
    <source>
        <strain evidence="7 8">SF-57</strain>
    </source>
</reference>
<dbReference type="InterPro" id="IPR013325">
    <property type="entry name" value="RNA_pol_sigma_r2"/>
</dbReference>
<dbReference type="InterPro" id="IPR013324">
    <property type="entry name" value="RNA_pol_sigma_r3/r4-like"/>
</dbReference>
<dbReference type="OrthoDB" id="3472490at2"/>
<evidence type="ECO:0008006" key="9">
    <source>
        <dbReference type="Google" id="ProtNLM"/>
    </source>
</evidence>
<dbReference type="InterPro" id="IPR013249">
    <property type="entry name" value="RNA_pol_sigma70_r4_t2"/>
</dbReference>
<dbReference type="PANTHER" id="PTHR43133">
    <property type="entry name" value="RNA POLYMERASE ECF-TYPE SIGMA FACTO"/>
    <property type="match status" value="1"/>
</dbReference>
<dbReference type="SUPFAM" id="SSF88946">
    <property type="entry name" value="Sigma2 domain of RNA polymerase sigma factors"/>
    <property type="match status" value="1"/>
</dbReference>
<dbReference type="AlphaFoldDB" id="A0A0C2W9E0"/>
<dbReference type="InterPro" id="IPR014284">
    <property type="entry name" value="RNA_pol_sigma-70_dom"/>
</dbReference>
<evidence type="ECO:0000256" key="2">
    <source>
        <dbReference type="ARBA" id="ARBA00023015"/>
    </source>
</evidence>
<feature type="domain" description="RNA polymerase sigma factor 70 region 4 type 2" evidence="6">
    <location>
        <begin position="115"/>
        <end position="166"/>
    </location>
</feature>
<organism evidence="7 8">
    <name type="scientific">Jeotgalibacillus campisalis</name>
    <dbReference type="NCBI Taxonomy" id="220754"/>
    <lineage>
        <taxon>Bacteria</taxon>
        <taxon>Bacillati</taxon>
        <taxon>Bacillota</taxon>
        <taxon>Bacilli</taxon>
        <taxon>Bacillales</taxon>
        <taxon>Caryophanaceae</taxon>
        <taxon>Jeotgalibacillus</taxon>
    </lineage>
</organism>
<dbReference type="SUPFAM" id="SSF88659">
    <property type="entry name" value="Sigma3 and sigma4 domains of RNA polymerase sigma factors"/>
    <property type="match status" value="1"/>
</dbReference>
<dbReference type="Pfam" id="PF04542">
    <property type="entry name" value="Sigma70_r2"/>
    <property type="match status" value="1"/>
</dbReference>
<keyword evidence="3" id="KW-0731">Sigma factor</keyword>
<dbReference type="EMBL" id="JXRR01000001">
    <property type="protein sequence ID" value="KIL53206.1"/>
    <property type="molecule type" value="Genomic_DNA"/>
</dbReference>
<dbReference type="Gene3D" id="1.10.1740.10">
    <property type="match status" value="1"/>
</dbReference>
<dbReference type="Proteomes" id="UP000031972">
    <property type="component" value="Unassembled WGS sequence"/>
</dbReference>
<dbReference type="RefSeq" id="WP_041054373.1">
    <property type="nucleotide sequence ID" value="NZ_JXRR01000001.1"/>
</dbReference>
<dbReference type="GO" id="GO:0003677">
    <property type="term" value="F:DNA binding"/>
    <property type="evidence" value="ECO:0007669"/>
    <property type="project" value="InterPro"/>
</dbReference>
<comment type="similarity">
    <text evidence="1">Belongs to the sigma-70 factor family. ECF subfamily.</text>
</comment>
<gene>
    <name evidence="7" type="ORF">KR50_05350</name>
</gene>
<evidence type="ECO:0000256" key="1">
    <source>
        <dbReference type="ARBA" id="ARBA00010641"/>
    </source>
</evidence>
<sequence length="173" mass="20700">MKEREQELIQQAIAGNDESLAMLLHEHYQFLFLYLLKLTLYPSEAEELTQDTIVRCIERFHQYNPKKAAFTTWMIQIGTNLWLDKKRRKKREKQYMNKQQLSWKIGQREDEQWLIITEALKTLKDTYRIPVILKHYYGYSYEEISLICRVPIGTVKSRLNSGLKKLREELGDG</sequence>